<name>A0A8S3C0G1_9BILA</name>
<organism evidence="3 7">
    <name type="scientific">Rotaria magnacalcarata</name>
    <dbReference type="NCBI Taxonomy" id="392030"/>
    <lineage>
        <taxon>Eukaryota</taxon>
        <taxon>Metazoa</taxon>
        <taxon>Spiralia</taxon>
        <taxon>Gnathifera</taxon>
        <taxon>Rotifera</taxon>
        <taxon>Eurotatoria</taxon>
        <taxon>Bdelloidea</taxon>
        <taxon>Philodinida</taxon>
        <taxon>Philodinidae</taxon>
        <taxon>Rotaria</taxon>
    </lineage>
</organism>
<dbReference type="AlphaFoldDB" id="A0A8S3C0G1"/>
<feature type="compositionally biased region" description="Polar residues" evidence="1">
    <location>
        <begin position="21"/>
        <end position="34"/>
    </location>
</feature>
<dbReference type="EMBL" id="CAJOBI010216803">
    <property type="protein sequence ID" value="CAF5031694.1"/>
    <property type="molecule type" value="Genomic_DNA"/>
</dbReference>
<sequence>YAADDISSLNLIPFNTEKVFQKNTSSSSKSPKAPNQQNSTGQSQQSYPIAGIRSATQN</sequence>
<evidence type="ECO:0000256" key="1">
    <source>
        <dbReference type="SAM" id="MobiDB-lite"/>
    </source>
</evidence>
<dbReference type="EMBL" id="CAJOBJ010220157">
    <property type="protein sequence ID" value="CAF5031412.1"/>
    <property type="molecule type" value="Genomic_DNA"/>
</dbReference>
<comment type="caution">
    <text evidence="3">The sequence shown here is derived from an EMBL/GenBank/DDBJ whole genome shotgun (WGS) entry which is preliminary data.</text>
</comment>
<dbReference type="Proteomes" id="UP000681967">
    <property type="component" value="Unassembled WGS sequence"/>
</dbReference>
<evidence type="ECO:0000313" key="4">
    <source>
        <dbReference type="EMBL" id="CAF5031412.1"/>
    </source>
</evidence>
<feature type="non-terminal residue" evidence="3">
    <location>
        <position position="58"/>
    </location>
</feature>
<evidence type="ECO:0000313" key="2">
    <source>
        <dbReference type="EMBL" id="CAF4860388.1"/>
    </source>
</evidence>
<evidence type="ECO:0000313" key="6">
    <source>
        <dbReference type="EMBL" id="CAF5046943.1"/>
    </source>
</evidence>
<evidence type="ECO:0000313" key="5">
    <source>
        <dbReference type="EMBL" id="CAF5031694.1"/>
    </source>
</evidence>
<dbReference type="Proteomes" id="UP000681720">
    <property type="component" value="Unassembled WGS sequence"/>
</dbReference>
<accession>A0A8S3C0G1</accession>
<dbReference type="EMBL" id="CAJOBH010160113">
    <property type="protein sequence ID" value="CAF4875713.1"/>
    <property type="molecule type" value="Genomic_DNA"/>
</dbReference>
<dbReference type="Proteomes" id="UP000676336">
    <property type="component" value="Unassembled WGS sequence"/>
</dbReference>
<dbReference type="EMBL" id="CAJOBJ010227431">
    <property type="protein sequence ID" value="CAF5046943.1"/>
    <property type="molecule type" value="Genomic_DNA"/>
</dbReference>
<feature type="region of interest" description="Disordered" evidence="1">
    <location>
        <begin position="20"/>
        <end position="58"/>
    </location>
</feature>
<dbReference type="EMBL" id="CAJOBH010155344">
    <property type="protein sequence ID" value="CAF4860388.1"/>
    <property type="molecule type" value="Genomic_DNA"/>
</dbReference>
<evidence type="ECO:0000313" key="7">
    <source>
        <dbReference type="Proteomes" id="UP000681967"/>
    </source>
</evidence>
<gene>
    <name evidence="2" type="ORF">BYL167_LOCUS50553</name>
    <name evidence="3" type="ORF">BYL167_LOCUS51142</name>
    <name evidence="4" type="ORF">GIL414_LOCUS58922</name>
    <name evidence="6" type="ORF">GIL414_LOCUS59742</name>
    <name evidence="5" type="ORF">SMN809_LOCUS58152</name>
</gene>
<reference evidence="3" key="1">
    <citation type="submission" date="2021-02" db="EMBL/GenBank/DDBJ databases">
        <authorList>
            <person name="Nowell W R."/>
        </authorList>
    </citation>
    <scope>NUCLEOTIDE SEQUENCE</scope>
</reference>
<protein>
    <submittedName>
        <fullName evidence="3">Uncharacterized protein</fullName>
    </submittedName>
</protein>
<evidence type="ECO:0000313" key="3">
    <source>
        <dbReference type="EMBL" id="CAF4875713.1"/>
    </source>
</evidence>
<feature type="non-terminal residue" evidence="3">
    <location>
        <position position="1"/>
    </location>
</feature>
<feature type="compositionally biased region" description="Low complexity" evidence="1">
    <location>
        <begin position="35"/>
        <end position="46"/>
    </location>
</feature>
<proteinExistence type="predicted"/>